<dbReference type="InterPro" id="IPR043129">
    <property type="entry name" value="ATPase_NBD"/>
</dbReference>
<dbReference type="Pfam" id="PF00480">
    <property type="entry name" value="ROK"/>
    <property type="match status" value="1"/>
</dbReference>
<sequence>MSKSKIEKKNQGLRLKLVKALIAENGMTNAAICRHLKISAPKTLDLINSLALSGILEQNEKGSSIGGRKPVLNKIKGNTFFVLCVEVELFRVKMTIVDNTNTFAHSSSSPFVLTKDWTSAIGLNNLLNDFMTDSAIPMASILAIGISMPGLINSKDGRNHTYMTNSSSQMPLQEYIATQFGRPAFIINDVKSAAIAELKFGLAKDRKDVLVILMDWGIGLGVIMDGKLRNGAAGFSGEMGHMPFVEDGELCYCGKRGCLETVASGIALARMAKEGIQSGQSSLLNELSEREIENIEPQRVIDAANKGDQYAISILSQNGEKLGKGIATLIQLFNPELIILGGKIAAANQYITIPIQHAINTYCMTQLRDMVNVELSPLGADAGAKGIAHITFEKYFGGLIAKTESDD</sequence>
<dbReference type="SUPFAM" id="SSF53067">
    <property type="entry name" value="Actin-like ATPase domain"/>
    <property type="match status" value="2"/>
</dbReference>
<dbReference type="PROSITE" id="PS01125">
    <property type="entry name" value="ROK"/>
    <property type="match status" value="1"/>
</dbReference>
<evidence type="ECO:0000256" key="1">
    <source>
        <dbReference type="ARBA" id="ARBA00006479"/>
    </source>
</evidence>
<comment type="caution">
    <text evidence="2">The sequence shown here is derived from an EMBL/GenBank/DDBJ whole genome shotgun (WGS) entry which is preliminary data.</text>
</comment>
<dbReference type="PANTHER" id="PTHR18964">
    <property type="entry name" value="ROK (REPRESSOR, ORF, KINASE) FAMILY"/>
    <property type="match status" value="1"/>
</dbReference>
<protein>
    <submittedName>
        <fullName evidence="2">ROK family protein</fullName>
    </submittedName>
</protein>
<evidence type="ECO:0000313" key="3">
    <source>
        <dbReference type="Proteomes" id="UP001595526"/>
    </source>
</evidence>
<proteinExistence type="inferred from homology"/>
<comment type="similarity">
    <text evidence="1">Belongs to the ROK (NagC/XylR) family.</text>
</comment>
<dbReference type="EMBL" id="JBHRTA010000004">
    <property type="protein sequence ID" value="MFC3196190.1"/>
    <property type="molecule type" value="Genomic_DNA"/>
</dbReference>
<keyword evidence="3" id="KW-1185">Reference proteome</keyword>
<accession>A0ABV7JDJ9</accession>
<dbReference type="InterPro" id="IPR000600">
    <property type="entry name" value="ROK"/>
</dbReference>
<dbReference type="RefSeq" id="WP_379018665.1">
    <property type="nucleotide sequence ID" value="NZ_JBHRTA010000004.1"/>
</dbReference>
<evidence type="ECO:0000313" key="2">
    <source>
        <dbReference type="EMBL" id="MFC3196190.1"/>
    </source>
</evidence>
<dbReference type="Gene3D" id="3.30.420.40">
    <property type="match status" value="2"/>
</dbReference>
<organism evidence="2 3">
    <name type="scientific">Parapedobacter deserti</name>
    <dbReference type="NCBI Taxonomy" id="1912957"/>
    <lineage>
        <taxon>Bacteria</taxon>
        <taxon>Pseudomonadati</taxon>
        <taxon>Bacteroidota</taxon>
        <taxon>Sphingobacteriia</taxon>
        <taxon>Sphingobacteriales</taxon>
        <taxon>Sphingobacteriaceae</taxon>
        <taxon>Parapedobacter</taxon>
    </lineage>
</organism>
<reference evidence="3" key="1">
    <citation type="journal article" date="2019" name="Int. J. Syst. Evol. Microbiol.">
        <title>The Global Catalogue of Microorganisms (GCM) 10K type strain sequencing project: providing services to taxonomists for standard genome sequencing and annotation.</title>
        <authorList>
            <consortium name="The Broad Institute Genomics Platform"/>
            <consortium name="The Broad Institute Genome Sequencing Center for Infectious Disease"/>
            <person name="Wu L."/>
            <person name="Ma J."/>
        </authorList>
    </citation>
    <scope>NUCLEOTIDE SEQUENCE [LARGE SCALE GENOMIC DNA]</scope>
    <source>
        <strain evidence="3">KCTC 52416</strain>
    </source>
</reference>
<dbReference type="InterPro" id="IPR049874">
    <property type="entry name" value="ROK_cs"/>
</dbReference>
<name>A0ABV7JDJ9_9SPHI</name>
<dbReference type="PANTHER" id="PTHR18964:SF149">
    <property type="entry name" value="BIFUNCTIONAL UDP-N-ACETYLGLUCOSAMINE 2-EPIMERASE_N-ACETYLMANNOSAMINE KINASE"/>
    <property type="match status" value="1"/>
</dbReference>
<dbReference type="Proteomes" id="UP001595526">
    <property type="component" value="Unassembled WGS sequence"/>
</dbReference>
<gene>
    <name evidence="2" type="ORF">ACFOET_01055</name>
</gene>